<dbReference type="SUPFAM" id="SSF47928">
    <property type="entry name" value="N-terminal domain of the delta subunit of the F1F0-ATP synthase"/>
    <property type="match status" value="1"/>
</dbReference>
<name>A0A4P9X4L3_9FUNG</name>
<evidence type="ECO:0000256" key="7">
    <source>
        <dbReference type="ARBA" id="ARBA00023136"/>
    </source>
</evidence>
<evidence type="ECO:0000256" key="5">
    <source>
        <dbReference type="ARBA" id="ARBA00022781"/>
    </source>
</evidence>
<dbReference type="GO" id="GO:0046933">
    <property type="term" value="F:proton-transporting ATP synthase activity, rotational mechanism"/>
    <property type="evidence" value="ECO:0007669"/>
    <property type="project" value="InterPro"/>
</dbReference>
<sequence>MLFLPSFQLARAYATAAPSQNVKVPVNLYGISGRYATALYTAGVKKNALEAVEKDLASLGALIQKDAGVATFLASPLSDRAQKNAGIDAILAQGRFSETTGHFLRLLADNRRLNATEGIIASFTEIMAAHRGEVSVTVTSATKLDNKAMTNLKNSIAKSALASGKKLIVDNVVDPAVLGGVVVTIGDRTIDLSVASRLAKLNRAVAEPI</sequence>
<comment type="similarity">
    <text evidence="2">Belongs to the ATPase delta chain family.</text>
</comment>
<reference evidence="10" key="1">
    <citation type="journal article" date="2018" name="Nat. Microbiol.">
        <title>Leveraging single-cell genomics to expand the fungal tree of life.</title>
        <authorList>
            <person name="Ahrendt S.R."/>
            <person name="Quandt C.A."/>
            <person name="Ciobanu D."/>
            <person name="Clum A."/>
            <person name="Salamov A."/>
            <person name="Andreopoulos B."/>
            <person name="Cheng J.F."/>
            <person name="Woyke T."/>
            <person name="Pelin A."/>
            <person name="Henrissat B."/>
            <person name="Reynolds N.K."/>
            <person name="Benny G.L."/>
            <person name="Smith M.E."/>
            <person name="James T.Y."/>
            <person name="Grigoriev I.V."/>
        </authorList>
    </citation>
    <scope>NUCLEOTIDE SEQUENCE [LARGE SCALE GENOMIC DNA]</scope>
    <source>
        <strain evidence="10">ATCC 52028</strain>
    </source>
</reference>
<dbReference type="STRING" id="1555241.A0A4P9X4L3"/>
<dbReference type="AlphaFoldDB" id="A0A4P9X4L3"/>
<evidence type="ECO:0000256" key="2">
    <source>
        <dbReference type="ARBA" id="ARBA00007046"/>
    </source>
</evidence>
<dbReference type="GO" id="GO:0016020">
    <property type="term" value="C:membrane"/>
    <property type="evidence" value="ECO:0007669"/>
    <property type="project" value="UniProtKB-SubCell"/>
</dbReference>
<dbReference type="OrthoDB" id="1262810at2759"/>
<dbReference type="Proteomes" id="UP000274922">
    <property type="component" value="Unassembled WGS sequence"/>
</dbReference>
<dbReference type="EMBL" id="ML014241">
    <property type="protein sequence ID" value="RKP00013.1"/>
    <property type="molecule type" value="Genomic_DNA"/>
</dbReference>
<organism evidence="9 10">
    <name type="scientific">Caulochytrium protostelioides</name>
    <dbReference type="NCBI Taxonomy" id="1555241"/>
    <lineage>
        <taxon>Eukaryota</taxon>
        <taxon>Fungi</taxon>
        <taxon>Fungi incertae sedis</taxon>
        <taxon>Chytridiomycota</taxon>
        <taxon>Chytridiomycota incertae sedis</taxon>
        <taxon>Chytridiomycetes</taxon>
        <taxon>Caulochytriales</taxon>
        <taxon>Caulochytriaceae</taxon>
        <taxon>Caulochytrium</taxon>
    </lineage>
</organism>
<keyword evidence="4" id="KW-0813">Transport</keyword>
<dbReference type="InterPro" id="IPR026015">
    <property type="entry name" value="ATP_synth_OSCP/delta_N_sf"/>
</dbReference>
<dbReference type="PANTHER" id="PTHR11910">
    <property type="entry name" value="ATP SYNTHASE DELTA CHAIN"/>
    <property type="match status" value="1"/>
</dbReference>
<comment type="subcellular location">
    <subcellularLocation>
        <location evidence="1">Membrane</location>
    </subcellularLocation>
</comment>
<keyword evidence="7" id="KW-0472">Membrane</keyword>
<keyword evidence="5" id="KW-0375">Hydrogen ion transport</keyword>
<dbReference type="HAMAP" id="MF_01416">
    <property type="entry name" value="ATP_synth_delta_bact"/>
    <property type="match status" value="1"/>
</dbReference>
<proteinExistence type="inferred from homology"/>
<evidence type="ECO:0000256" key="6">
    <source>
        <dbReference type="ARBA" id="ARBA00023065"/>
    </source>
</evidence>
<evidence type="ECO:0000256" key="8">
    <source>
        <dbReference type="ARBA" id="ARBA00023310"/>
    </source>
</evidence>
<evidence type="ECO:0000256" key="4">
    <source>
        <dbReference type="ARBA" id="ARBA00022448"/>
    </source>
</evidence>
<evidence type="ECO:0000256" key="3">
    <source>
        <dbReference type="ARBA" id="ARBA00014723"/>
    </source>
</evidence>
<evidence type="ECO:0000313" key="9">
    <source>
        <dbReference type="EMBL" id="RKP00013.1"/>
    </source>
</evidence>
<dbReference type="InterPro" id="IPR000711">
    <property type="entry name" value="ATPase_OSCP/dsu"/>
</dbReference>
<dbReference type="NCBIfam" id="TIGR01145">
    <property type="entry name" value="ATP_synt_delta"/>
    <property type="match status" value="1"/>
</dbReference>
<accession>A0A4P9X4L3</accession>
<keyword evidence="8" id="KW-0066">ATP synthesis</keyword>
<keyword evidence="6" id="KW-0406">Ion transport</keyword>
<dbReference type="PRINTS" id="PR00125">
    <property type="entry name" value="ATPASEDELTA"/>
</dbReference>
<evidence type="ECO:0000313" key="10">
    <source>
        <dbReference type="Proteomes" id="UP000274922"/>
    </source>
</evidence>
<dbReference type="Gene3D" id="1.10.520.20">
    <property type="entry name" value="N-terminal domain of the delta subunit of the F1F0-ATP synthase"/>
    <property type="match status" value="1"/>
</dbReference>
<keyword evidence="10" id="KW-1185">Reference proteome</keyword>
<protein>
    <recommendedName>
        <fullName evidence="3">ATP synthase subunit 5, mitochondrial</fullName>
    </recommendedName>
</protein>
<evidence type="ECO:0000256" key="1">
    <source>
        <dbReference type="ARBA" id="ARBA00004370"/>
    </source>
</evidence>
<gene>
    <name evidence="9" type="ORF">CXG81DRAFT_13728</name>
</gene>
<dbReference type="Pfam" id="PF00213">
    <property type="entry name" value="OSCP"/>
    <property type="match status" value="1"/>
</dbReference>